<evidence type="ECO:0000313" key="3">
    <source>
        <dbReference type="Proteomes" id="UP001215598"/>
    </source>
</evidence>
<feature type="region of interest" description="Disordered" evidence="1">
    <location>
        <begin position="1"/>
        <end position="124"/>
    </location>
</feature>
<comment type="caution">
    <text evidence="2">The sequence shown here is derived from an EMBL/GenBank/DDBJ whole genome shotgun (WGS) entry which is preliminary data.</text>
</comment>
<sequence length="162" mass="16833">MASFDNLPTTGTANLTTEARPEHHVHKSSEPLPGARGGAPAADYTAEHMERLPSSVWQDADASQPTREAAELSTVKPELERTHSATGRTAISGDRPTNIEPHSEGGVAIDGGHEGAPAGKASASDKIIGKAQAVVGKLAHKPEMQEKGELRQAGDKAGAPHN</sequence>
<dbReference type="EMBL" id="JARKIB010000275">
    <property type="protein sequence ID" value="KAJ7717553.1"/>
    <property type="molecule type" value="Genomic_DNA"/>
</dbReference>
<feature type="compositionally biased region" description="Polar residues" evidence="1">
    <location>
        <begin position="55"/>
        <end position="66"/>
    </location>
</feature>
<evidence type="ECO:0000256" key="1">
    <source>
        <dbReference type="SAM" id="MobiDB-lite"/>
    </source>
</evidence>
<feature type="compositionally biased region" description="Basic and acidic residues" evidence="1">
    <location>
        <begin position="140"/>
        <end position="154"/>
    </location>
</feature>
<feature type="region of interest" description="Disordered" evidence="1">
    <location>
        <begin position="138"/>
        <end position="162"/>
    </location>
</feature>
<feature type="compositionally biased region" description="Low complexity" evidence="1">
    <location>
        <begin position="31"/>
        <end position="42"/>
    </location>
</feature>
<gene>
    <name evidence="2" type="ORF">B0H16DRAFT_1610725</name>
</gene>
<proteinExistence type="predicted"/>
<feature type="compositionally biased region" description="Polar residues" evidence="1">
    <location>
        <begin position="1"/>
        <end position="17"/>
    </location>
</feature>
<dbReference type="Proteomes" id="UP001215598">
    <property type="component" value="Unassembled WGS sequence"/>
</dbReference>
<keyword evidence="3" id="KW-1185">Reference proteome</keyword>
<organism evidence="2 3">
    <name type="scientific">Mycena metata</name>
    <dbReference type="NCBI Taxonomy" id="1033252"/>
    <lineage>
        <taxon>Eukaryota</taxon>
        <taxon>Fungi</taxon>
        <taxon>Dikarya</taxon>
        <taxon>Basidiomycota</taxon>
        <taxon>Agaricomycotina</taxon>
        <taxon>Agaricomycetes</taxon>
        <taxon>Agaricomycetidae</taxon>
        <taxon>Agaricales</taxon>
        <taxon>Marasmiineae</taxon>
        <taxon>Mycenaceae</taxon>
        <taxon>Mycena</taxon>
    </lineage>
</organism>
<protein>
    <submittedName>
        <fullName evidence="2">Uncharacterized protein</fullName>
    </submittedName>
</protein>
<reference evidence="2" key="1">
    <citation type="submission" date="2023-03" db="EMBL/GenBank/DDBJ databases">
        <title>Massive genome expansion in bonnet fungi (Mycena s.s.) driven by repeated elements and novel gene families across ecological guilds.</title>
        <authorList>
            <consortium name="Lawrence Berkeley National Laboratory"/>
            <person name="Harder C.B."/>
            <person name="Miyauchi S."/>
            <person name="Viragh M."/>
            <person name="Kuo A."/>
            <person name="Thoen E."/>
            <person name="Andreopoulos B."/>
            <person name="Lu D."/>
            <person name="Skrede I."/>
            <person name="Drula E."/>
            <person name="Henrissat B."/>
            <person name="Morin E."/>
            <person name="Kohler A."/>
            <person name="Barry K."/>
            <person name="LaButti K."/>
            <person name="Morin E."/>
            <person name="Salamov A."/>
            <person name="Lipzen A."/>
            <person name="Mereny Z."/>
            <person name="Hegedus B."/>
            <person name="Baldrian P."/>
            <person name="Stursova M."/>
            <person name="Weitz H."/>
            <person name="Taylor A."/>
            <person name="Grigoriev I.V."/>
            <person name="Nagy L.G."/>
            <person name="Martin F."/>
            <person name="Kauserud H."/>
        </authorList>
    </citation>
    <scope>NUCLEOTIDE SEQUENCE</scope>
    <source>
        <strain evidence="2">CBHHK182m</strain>
    </source>
</reference>
<accession>A0AAD7HCH0</accession>
<dbReference type="AlphaFoldDB" id="A0AAD7HCH0"/>
<name>A0AAD7HCH0_9AGAR</name>
<evidence type="ECO:0000313" key="2">
    <source>
        <dbReference type="EMBL" id="KAJ7717553.1"/>
    </source>
</evidence>